<dbReference type="GO" id="GO:0005737">
    <property type="term" value="C:cytoplasm"/>
    <property type="evidence" value="ECO:0007669"/>
    <property type="project" value="TreeGrafter"/>
</dbReference>
<organism evidence="14 15">
    <name type="scientific">Botrytis galanthina</name>
    <dbReference type="NCBI Taxonomy" id="278940"/>
    <lineage>
        <taxon>Eukaryota</taxon>
        <taxon>Fungi</taxon>
        <taxon>Dikarya</taxon>
        <taxon>Ascomycota</taxon>
        <taxon>Pezizomycotina</taxon>
        <taxon>Leotiomycetes</taxon>
        <taxon>Helotiales</taxon>
        <taxon>Sclerotiniaceae</taxon>
        <taxon>Botrytis</taxon>
    </lineage>
</organism>
<evidence type="ECO:0000256" key="1">
    <source>
        <dbReference type="ARBA" id="ARBA00004875"/>
    </source>
</evidence>
<protein>
    <recommendedName>
        <fullName evidence="9">Gluconate kinase</fullName>
        <ecNumber evidence="3">2.7.1.12</ecNumber>
        <ecNumber evidence="4">2.7.4.25</ecNumber>
    </recommendedName>
</protein>
<dbReference type="Gene3D" id="3.40.50.300">
    <property type="entry name" value="P-loop containing nucleotide triphosphate hydrolases"/>
    <property type="match status" value="1"/>
</dbReference>
<comment type="catalytic activity">
    <reaction evidence="10">
        <text>dCMP + ATP = dCDP + ADP</text>
        <dbReference type="Rhea" id="RHEA:25094"/>
        <dbReference type="ChEBI" id="CHEBI:30616"/>
        <dbReference type="ChEBI" id="CHEBI:57566"/>
        <dbReference type="ChEBI" id="CHEBI:58593"/>
        <dbReference type="ChEBI" id="CHEBI:456216"/>
        <dbReference type="EC" id="2.7.4.25"/>
    </reaction>
</comment>
<keyword evidence="15" id="KW-1185">Reference proteome</keyword>
<dbReference type="InterPro" id="IPR027417">
    <property type="entry name" value="P-loop_NTPase"/>
</dbReference>
<dbReference type="AlphaFoldDB" id="A0A4S8QPL2"/>
<evidence type="ECO:0000256" key="7">
    <source>
        <dbReference type="ARBA" id="ARBA00022777"/>
    </source>
</evidence>
<name>A0A4S8QPL2_9HELO</name>
<comment type="similarity">
    <text evidence="2">Belongs to the gluconokinase GntK/GntV family.</text>
</comment>
<dbReference type="EC" id="2.7.1.12" evidence="3"/>
<evidence type="ECO:0000313" key="15">
    <source>
        <dbReference type="Proteomes" id="UP000308671"/>
    </source>
</evidence>
<dbReference type="Proteomes" id="UP000308671">
    <property type="component" value="Unassembled WGS sequence"/>
</dbReference>
<feature type="domain" description="Cytidylate kinase" evidence="13">
    <location>
        <begin position="171"/>
        <end position="244"/>
    </location>
</feature>
<dbReference type="UniPathway" id="UPA00792"/>
<proteinExistence type="inferred from homology"/>
<dbReference type="GO" id="GO:0006139">
    <property type="term" value="P:nucleobase-containing compound metabolic process"/>
    <property type="evidence" value="ECO:0007669"/>
    <property type="project" value="InterPro"/>
</dbReference>
<keyword evidence="7" id="KW-0418">Kinase</keyword>
<evidence type="ECO:0000256" key="11">
    <source>
        <dbReference type="ARBA" id="ARBA00048090"/>
    </source>
</evidence>
<keyword evidence="8" id="KW-0067">ATP-binding</keyword>
<evidence type="ECO:0000313" key="14">
    <source>
        <dbReference type="EMBL" id="THV45642.1"/>
    </source>
</evidence>
<evidence type="ECO:0000256" key="2">
    <source>
        <dbReference type="ARBA" id="ARBA00008420"/>
    </source>
</evidence>
<dbReference type="PANTHER" id="PTHR43442">
    <property type="entry name" value="GLUCONOKINASE-RELATED"/>
    <property type="match status" value="1"/>
</dbReference>
<dbReference type="GO" id="GO:0005975">
    <property type="term" value="P:carbohydrate metabolic process"/>
    <property type="evidence" value="ECO:0007669"/>
    <property type="project" value="InterPro"/>
</dbReference>
<dbReference type="SUPFAM" id="SSF52540">
    <property type="entry name" value="P-loop containing nucleoside triphosphate hydrolases"/>
    <property type="match status" value="2"/>
</dbReference>
<evidence type="ECO:0000256" key="3">
    <source>
        <dbReference type="ARBA" id="ARBA00012054"/>
    </source>
</evidence>
<evidence type="ECO:0000256" key="9">
    <source>
        <dbReference type="ARBA" id="ARBA00029835"/>
    </source>
</evidence>
<dbReference type="InterPro" id="IPR006001">
    <property type="entry name" value="Therm_gnt_kin"/>
</dbReference>
<evidence type="ECO:0000256" key="5">
    <source>
        <dbReference type="ARBA" id="ARBA00022679"/>
    </source>
</evidence>
<evidence type="ECO:0000256" key="12">
    <source>
        <dbReference type="ARBA" id="ARBA00048478"/>
    </source>
</evidence>
<dbReference type="GO" id="GO:0046316">
    <property type="term" value="F:gluconokinase activity"/>
    <property type="evidence" value="ECO:0007669"/>
    <property type="project" value="UniProtKB-EC"/>
</dbReference>
<comment type="pathway">
    <text evidence="1">Carbohydrate acid metabolism; D-gluconate degradation.</text>
</comment>
<dbReference type="EC" id="2.7.4.25" evidence="4"/>
<comment type="catalytic activity">
    <reaction evidence="12">
        <text>CMP + ATP = CDP + ADP</text>
        <dbReference type="Rhea" id="RHEA:11600"/>
        <dbReference type="ChEBI" id="CHEBI:30616"/>
        <dbReference type="ChEBI" id="CHEBI:58069"/>
        <dbReference type="ChEBI" id="CHEBI:60377"/>
        <dbReference type="ChEBI" id="CHEBI:456216"/>
        <dbReference type="EC" id="2.7.4.25"/>
    </reaction>
</comment>
<dbReference type="PANTHER" id="PTHR43442:SF3">
    <property type="entry name" value="GLUCONOKINASE-RELATED"/>
    <property type="match status" value="1"/>
</dbReference>
<accession>A0A4S8QPL2</accession>
<dbReference type="Gene3D" id="3.40.50.720">
    <property type="entry name" value="NAD(P)-binding Rossmann-like Domain"/>
    <property type="match status" value="1"/>
</dbReference>
<dbReference type="CDD" id="cd02021">
    <property type="entry name" value="GntK"/>
    <property type="match status" value="1"/>
</dbReference>
<keyword evidence="5" id="KW-0808">Transferase</keyword>
<dbReference type="GO" id="GO:0036431">
    <property type="term" value="F:dCMP kinase activity"/>
    <property type="evidence" value="ECO:0007669"/>
    <property type="project" value="InterPro"/>
</dbReference>
<dbReference type="EMBL" id="PQXL01000464">
    <property type="protein sequence ID" value="THV45642.1"/>
    <property type="molecule type" value="Genomic_DNA"/>
</dbReference>
<evidence type="ECO:0000259" key="13">
    <source>
        <dbReference type="Pfam" id="PF02224"/>
    </source>
</evidence>
<dbReference type="InterPro" id="IPR011994">
    <property type="entry name" value="Cytidylate_kinase_dom"/>
</dbReference>
<evidence type="ECO:0000256" key="8">
    <source>
        <dbReference type="ARBA" id="ARBA00022840"/>
    </source>
</evidence>
<sequence length="337" mass="38352">MLARTLRVGQIIGDAQHGIWNSTEEIPLILQAGLTMGAIPALDESIFGRYEFDSSQANPWTRELLPKIQRAGLNFEELGQREWISLLRSSNPHPMENSPIKLIESFSNKYDNDNIVRQILQYYNRLARSFSPTLEEVQAPDQNLISKIISRLLQTSWRASADTTKTGARIIIIAGPCGSGKSTVATALAQKLLCPHIEGDAYHSTEAHEKVKSGIELTDEDHWSWLQRLHKVSVYNAKLTPSHTVIVSYSALKKIYRDKLRSTSEAEVGTIFTLFQVAEERQLRERMDKHVDRYMGSVRYRFWKIQSLGAARARFDFLHVHVHDTIAGNPTLHRSQY</sequence>
<dbReference type="OrthoDB" id="408177at2759"/>
<dbReference type="GO" id="GO:0005524">
    <property type="term" value="F:ATP binding"/>
    <property type="evidence" value="ECO:0007669"/>
    <property type="project" value="UniProtKB-KW"/>
</dbReference>
<comment type="catalytic activity">
    <reaction evidence="11">
        <text>D-gluconate + ATP = 6-phospho-D-gluconate + ADP + H(+)</text>
        <dbReference type="Rhea" id="RHEA:19433"/>
        <dbReference type="ChEBI" id="CHEBI:15378"/>
        <dbReference type="ChEBI" id="CHEBI:18391"/>
        <dbReference type="ChEBI" id="CHEBI:30616"/>
        <dbReference type="ChEBI" id="CHEBI:58759"/>
        <dbReference type="ChEBI" id="CHEBI:456216"/>
        <dbReference type="EC" id="2.7.1.12"/>
    </reaction>
</comment>
<dbReference type="Pfam" id="PF02224">
    <property type="entry name" value="Cytidylate_kin"/>
    <property type="match status" value="1"/>
</dbReference>
<keyword evidence="6" id="KW-0547">Nucleotide-binding</keyword>
<gene>
    <name evidence="14" type="ORF">BGAL_0465g00040</name>
</gene>
<evidence type="ECO:0000256" key="10">
    <source>
        <dbReference type="ARBA" id="ARBA00047615"/>
    </source>
</evidence>
<comment type="caution">
    <text evidence="14">The sequence shown here is derived from an EMBL/GenBank/DDBJ whole genome shotgun (WGS) entry which is preliminary data.</text>
</comment>
<reference evidence="14 15" key="1">
    <citation type="submission" date="2017-12" db="EMBL/GenBank/DDBJ databases">
        <title>Comparative genomics of Botrytis spp.</title>
        <authorList>
            <person name="Valero-Jimenez C.A."/>
            <person name="Tapia P."/>
            <person name="Veloso J."/>
            <person name="Silva-Moreno E."/>
            <person name="Staats M."/>
            <person name="Valdes J.H."/>
            <person name="Van Kan J.A.L."/>
        </authorList>
    </citation>
    <scope>NUCLEOTIDE SEQUENCE [LARGE SCALE GENOMIC DNA]</scope>
    <source>
        <strain evidence="14 15">MUCL435</strain>
    </source>
</reference>
<evidence type="ECO:0000256" key="4">
    <source>
        <dbReference type="ARBA" id="ARBA00012906"/>
    </source>
</evidence>
<evidence type="ECO:0000256" key="6">
    <source>
        <dbReference type="ARBA" id="ARBA00022741"/>
    </source>
</evidence>